<dbReference type="SFLD" id="SFLDS00003">
    <property type="entry name" value="Haloacid_Dehalogenase"/>
    <property type="match status" value="1"/>
</dbReference>
<dbReference type="NCBIfam" id="TIGR01549">
    <property type="entry name" value="HAD-SF-IA-v1"/>
    <property type="match status" value="1"/>
</dbReference>
<dbReference type="Gene3D" id="3.40.50.1000">
    <property type="entry name" value="HAD superfamily/HAD-like"/>
    <property type="match status" value="1"/>
</dbReference>
<keyword evidence="3" id="KW-0479">Metal-binding</keyword>
<evidence type="ECO:0000256" key="2">
    <source>
        <dbReference type="ARBA" id="ARBA00006171"/>
    </source>
</evidence>
<dbReference type="STRING" id="1856638.A9Q68_10360"/>
<dbReference type="GO" id="GO:0046872">
    <property type="term" value="F:metal ion binding"/>
    <property type="evidence" value="ECO:0007669"/>
    <property type="project" value="UniProtKB-KW"/>
</dbReference>
<dbReference type="PANTHER" id="PTHR46193:SF21">
    <property type="entry name" value="SLL1138 PROTEIN"/>
    <property type="match status" value="1"/>
</dbReference>
<dbReference type="Pfam" id="PF13419">
    <property type="entry name" value="HAD_2"/>
    <property type="match status" value="1"/>
</dbReference>
<accession>A0A1L8MKA2</accession>
<dbReference type="RefSeq" id="WP_071794646.1">
    <property type="nucleotide sequence ID" value="NZ_LZDD01000005.1"/>
</dbReference>
<dbReference type="AlphaFoldDB" id="A0A1L8MKA2"/>
<evidence type="ECO:0000313" key="6">
    <source>
        <dbReference type="Proteomes" id="UP000182015"/>
    </source>
</evidence>
<dbReference type="InterPro" id="IPR051600">
    <property type="entry name" value="Beta-PGM-like"/>
</dbReference>
<dbReference type="InterPro" id="IPR023198">
    <property type="entry name" value="PGP-like_dom2"/>
</dbReference>
<evidence type="ECO:0000313" key="5">
    <source>
        <dbReference type="EMBL" id="OJF71115.1"/>
    </source>
</evidence>
<name>A0A1L8MKA2_9STRE</name>
<dbReference type="NCBIfam" id="TIGR01509">
    <property type="entry name" value="HAD-SF-IA-v3"/>
    <property type="match status" value="1"/>
</dbReference>
<organism evidence="5 6">
    <name type="scientific">Streptococcus bovimastitidis</name>
    <dbReference type="NCBI Taxonomy" id="1856638"/>
    <lineage>
        <taxon>Bacteria</taxon>
        <taxon>Bacillati</taxon>
        <taxon>Bacillota</taxon>
        <taxon>Bacilli</taxon>
        <taxon>Lactobacillales</taxon>
        <taxon>Streptococcaceae</taxon>
        <taxon>Streptococcus</taxon>
    </lineage>
</organism>
<keyword evidence="6" id="KW-1185">Reference proteome</keyword>
<dbReference type="Proteomes" id="UP000182015">
    <property type="component" value="Unassembled WGS sequence"/>
</dbReference>
<dbReference type="EMBL" id="LZDD01000005">
    <property type="protein sequence ID" value="OJF71115.1"/>
    <property type="molecule type" value="Genomic_DNA"/>
</dbReference>
<comment type="similarity">
    <text evidence="2">Belongs to the HAD-like hydrolase superfamily. CbbY/CbbZ/Gph/YieH family.</text>
</comment>
<dbReference type="PANTHER" id="PTHR46193">
    <property type="entry name" value="6-PHOSPHOGLUCONATE PHOSPHATASE"/>
    <property type="match status" value="1"/>
</dbReference>
<keyword evidence="4" id="KW-0460">Magnesium</keyword>
<dbReference type="SUPFAM" id="SSF56784">
    <property type="entry name" value="HAD-like"/>
    <property type="match status" value="1"/>
</dbReference>
<dbReference type="InterPro" id="IPR023214">
    <property type="entry name" value="HAD_sf"/>
</dbReference>
<dbReference type="InterPro" id="IPR036412">
    <property type="entry name" value="HAD-like_sf"/>
</dbReference>
<comment type="cofactor">
    <cofactor evidence="1">
        <name>Mg(2+)</name>
        <dbReference type="ChEBI" id="CHEBI:18420"/>
    </cofactor>
</comment>
<dbReference type="Gene3D" id="1.10.150.240">
    <property type="entry name" value="Putative phosphatase, domain 2"/>
    <property type="match status" value="1"/>
</dbReference>
<dbReference type="SFLD" id="SFLDG01129">
    <property type="entry name" value="C1.5:_HAD__Beta-PGM__Phosphata"/>
    <property type="match status" value="1"/>
</dbReference>
<gene>
    <name evidence="5" type="ORF">A9Q68_10360</name>
</gene>
<comment type="caution">
    <text evidence="5">The sequence shown here is derived from an EMBL/GenBank/DDBJ whole genome shotgun (WGS) entry which is preliminary data.</text>
</comment>
<dbReference type="GO" id="GO:0003824">
    <property type="term" value="F:catalytic activity"/>
    <property type="evidence" value="ECO:0007669"/>
    <property type="project" value="UniProtKB-ARBA"/>
</dbReference>
<dbReference type="OrthoDB" id="9797743at2"/>
<evidence type="ECO:0000256" key="1">
    <source>
        <dbReference type="ARBA" id="ARBA00001946"/>
    </source>
</evidence>
<evidence type="ECO:0000256" key="3">
    <source>
        <dbReference type="ARBA" id="ARBA00022723"/>
    </source>
</evidence>
<reference evidence="6" key="1">
    <citation type="submission" date="2016-06" db="EMBL/GenBank/DDBJ databases">
        <authorList>
            <person name="de Vries S.P.W."/>
            <person name="Hadjirin N.F."/>
            <person name="Lay E.M."/>
            <person name="Zadoks R.N."/>
            <person name="Peacock S.J."/>
            <person name="Parkhill J."/>
            <person name="Grant A.J."/>
            <person name="Mcdougall S."/>
            <person name="Holmes M.A."/>
        </authorList>
    </citation>
    <scope>NUCLEOTIDE SEQUENCE [LARGE SCALE GENOMIC DNA]</scope>
    <source>
        <strain evidence="6">NZ1587</strain>
    </source>
</reference>
<dbReference type="InterPro" id="IPR041492">
    <property type="entry name" value="HAD_2"/>
</dbReference>
<protein>
    <submittedName>
        <fullName evidence="5">Haloacid dehalogenase</fullName>
    </submittedName>
</protein>
<evidence type="ECO:0000256" key="4">
    <source>
        <dbReference type="ARBA" id="ARBA00022842"/>
    </source>
</evidence>
<proteinExistence type="inferred from homology"/>
<sequence>MLKAIIFDMDGVIVDTEYLDFKLQSDFIKSISKSPENLTLEDFSGLVGRSGRDLWDRIRILSQNPVSDEAILAGLALIDEQKYNAETARKLFRKDIVKIIDFAKQHDIKLVVASSSPKKEILKVLDACGILQDFHLIVTGEDFVESKPNPAIYFHVLKTLDIAADQALVIEDSSSGIRAGKAAGIPVLAYQENRMLVDQSQADFILENMQAIYEKIVEISGKATV</sequence>
<dbReference type="InterPro" id="IPR006439">
    <property type="entry name" value="HAD-SF_hydro_IA"/>
</dbReference>